<keyword evidence="3" id="KW-1185">Reference proteome</keyword>
<evidence type="ECO:0000313" key="2">
    <source>
        <dbReference type="EMBL" id="KAL3082022.1"/>
    </source>
</evidence>
<proteinExistence type="predicted"/>
<dbReference type="AlphaFoldDB" id="A0ABD2IV32"/>
<comment type="caution">
    <text evidence="2">The sequence shown here is derived from an EMBL/GenBank/DDBJ whole genome shotgun (WGS) entry which is preliminary data.</text>
</comment>
<protein>
    <submittedName>
        <fullName evidence="2">Uncharacterized protein</fullName>
    </submittedName>
</protein>
<reference evidence="2 3" key="1">
    <citation type="submission" date="2024-10" db="EMBL/GenBank/DDBJ databases">
        <authorList>
            <person name="Kim D."/>
        </authorList>
    </citation>
    <scope>NUCLEOTIDE SEQUENCE [LARGE SCALE GENOMIC DNA]</scope>
    <source>
        <strain evidence="2">BH-2024</strain>
    </source>
</reference>
<dbReference type="EMBL" id="JBICBT010001124">
    <property type="protein sequence ID" value="KAL3082022.1"/>
    <property type="molecule type" value="Genomic_DNA"/>
</dbReference>
<organism evidence="2 3">
    <name type="scientific">Heterodera trifolii</name>
    <dbReference type="NCBI Taxonomy" id="157864"/>
    <lineage>
        <taxon>Eukaryota</taxon>
        <taxon>Metazoa</taxon>
        <taxon>Ecdysozoa</taxon>
        <taxon>Nematoda</taxon>
        <taxon>Chromadorea</taxon>
        <taxon>Rhabditida</taxon>
        <taxon>Tylenchina</taxon>
        <taxon>Tylenchomorpha</taxon>
        <taxon>Tylenchoidea</taxon>
        <taxon>Heteroderidae</taxon>
        <taxon>Heteroderinae</taxon>
        <taxon>Heterodera</taxon>
    </lineage>
</organism>
<evidence type="ECO:0000256" key="1">
    <source>
        <dbReference type="SAM" id="MobiDB-lite"/>
    </source>
</evidence>
<feature type="region of interest" description="Disordered" evidence="1">
    <location>
        <begin position="249"/>
        <end position="273"/>
    </location>
</feature>
<name>A0ABD2IV32_9BILA</name>
<accession>A0ABD2IV32</accession>
<evidence type="ECO:0000313" key="3">
    <source>
        <dbReference type="Proteomes" id="UP001620626"/>
    </source>
</evidence>
<sequence length="388" mass="44280">MENSAKYGNRANLIRALNALTNEIHQNDKCQLSEAIHKNYISEANKKNNKFNALNSHFMYDLEKINKISSAQLTLLPPAIIWINQLRTDFATFVPEIGLMDIWQNIGTYTKTRESVVKLCEKIATIQTDIFNNGSIFVNDIISEAKDKLEDIRRKRVADDDDHPFTSKAAGEIKQIVVKMILFAKVAIYRQELKVKVALYRQELVAKQANVNAIGIQNEDIIGTSNILRNRFAEIQYLSKFYNGNEVSHADGASSSQQKSDTEENRKPQKQNSLLNDGIKQFARAGTLVVNALRMSDQFEPKISMSKLFDTETKEEDERSKKELDFVNILKEKEARLNRLIETTKFMAKQFEKMAKDSDNTDGGKLHEFVVNAKNMRAKIRRGKLQGP</sequence>
<gene>
    <name evidence="2" type="ORF">niasHT_038204</name>
</gene>
<dbReference type="Proteomes" id="UP001620626">
    <property type="component" value="Unassembled WGS sequence"/>
</dbReference>